<organism evidence="9 10">
    <name type="scientific">Thermoflavifilum aggregans</name>
    <dbReference type="NCBI Taxonomy" id="454188"/>
    <lineage>
        <taxon>Bacteria</taxon>
        <taxon>Pseudomonadati</taxon>
        <taxon>Bacteroidota</taxon>
        <taxon>Chitinophagia</taxon>
        <taxon>Chitinophagales</taxon>
        <taxon>Chitinophagaceae</taxon>
        <taxon>Thermoflavifilum</taxon>
    </lineage>
</organism>
<evidence type="ECO:0000313" key="9">
    <source>
        <dbReference type="EMBL" id="PJJ76314.1"/>
    </source>
</evidence>
<comment type="caution">
    <text evidence="9">The sequence shown here is derived from an EMBL/GenBank/DDBJ whole genome shotgun (WGS) entry which is preliminary data.</text>
</comment>
<dbReference type="InterPro" id="IPR006379">
    <property type="entry name" value="HAD-SF_hydro_IIB"/>
</dbReference>
<comment type="catalytic activity">
    <reaction evidence="7">
        <text>D-glucose 6-phosphate + UDP-alpha-D-glucose = alpha,alpha-trehalose 6-phosphate + UDP + H(+)</text>
        <dbReference type="Rhea" id="RHEA:18889"/>
        <dbReference type="ChEBI" id="CHEBI:15378"/>
        <dbReference type="ChEBI" id="CHEBI:58223"/>
        <dbReference type="ChEBI" id="CHEBI:58429"/>
        <dbReference type="ChEBI" id="CHEBI:58885"/>
        <dbReference type="ChEBI" id="CHEBI:61548"/>
        <dbReference type="EC" id="2.4.1.15"/>
    </reaction>
</comment>
<dbReference type="NCBIfam" id="NF011071">
    <property type="entry name" value="PRK14501.1"/>
    <property type="match status" value="1"/>
</dbReference>
<evidence type="ECO:0000256" key="3">
    <source>
        <dbReference type="ARBA" id="ARBA00008799"/>
    </source>
</evidence>
<dbReference type="EMBL" id="PGFG01000001">
    <property type="protein sequence ID" value="PJJ76314.1"/>
    <property type="molecule type" value="Genomic_DNA"/>
</dbReference>
<dbReference type="Gene3D" id="3.40.50.1000">
    <property type="entry name" value="HAD superfamily/HAD-like"/>
    <property type="match status" value="1"/>
</dbReference>
<dbReference type="PANTHER" id="PTHR10788">
    <property type="entry name" value="TREHALOSE-6-PHOSPHATE SYNTHASE"/>
    <property type="match status" value="1"/>
</dbReference>
<dbReference type="GO" id="GO:0004805">
    <property type="term" value="F:trehalose-phosphatase activity"/>
    <property type="evidence" value="ECO:0007669"/>
    <property type="project" value="TreeGrafter"/>
</dbReference>
<evidence type="ECO:0000256" key="6">
    <source>
        <dbReference type="ARBA" id="ARBA00022679"/>
    </source>
</evidence>
<name>A0A2M9CWM8_9BACT</name>
<dbReference type="UniPathway" id="UPA00299"/>
<dbReference type="GO" id="GO:0005829">
    <property type="term" value="C:cytosol"/>
    <property type="evidence" value="ECO:0007669"/>
    <property type="project" value="TreeGrafter"/>
</dbReference>
<proteinExistence type="inferred from homology"/>
<dbReference type="CDD" id="cd03788">
    <property type="entry name" value="GT20_TPS"/>
    <property type="match status" value="1"/>
</dbReference>
<dbReference type="GO" id="GO:0003825">
    <property type="term" value="F:alpha,alpha-trehalose-phosphate synthase (UDP-forming) activity"/>
    <property type="evidence" value="ECO:0007669"/>
    <property type="project" value="UniProtKB-UniRule"/>
</dbReference>
<evidence type="ECO:0000256" key="5">
    <source>
        <dbReference type="ARBA" id="ARBA00022676"/>
    </source>
</evidence>
<evidence type="ECO:0000313" key="10">
    <source>
        <dbReference type="Proteomes" id="UP000230000"/>
    </source>
</evidence>
<dbReference type="Gene3D" id="3.30.70.1020">
    <property type="entry name" value="Trehalose-6-phosphate phosphatase related protein, domain 2"/>
    <property type="match status" value="1"/>
</dbReference>
<keyword evidence="6" id="KW-0808">Transferase</keyword>
<dbReference type="GO" id="GO:0005992">
    <property type="term" value="P:trehalose biosynthetic process"/>
    <property type="evidence" value="ECO:0007669"/>
    <property type="project" value="UniProtKB-UniRule"/>
</dbReference>
<dbReference type="OrthoDB" id="9761633at2"/>
<dbReference type="InterPro" id="IPR003337">
    <property type="entry name" value="Trehalose_PPase"/>
</dbReference>
<dbReference type="CDD" id="cd01627">
    <property type="entry name" value="HAD_TPP"/>
    <property type="match status" value="1"/>
</dbReference>
<gene>
    <name evidence="9" type="ORF">BXY57_1924</name>
</gene>
<dbReference type="Proteomes" id="UP000230000">
    <property type="component" value="Unassembled WGS sequence"/>
</dbReference>
<evidence type="ECO:0000256" key="7">
    <source>
        <dbReference type="ARBA" id="ARBA00048039"/>
    </source>
</evidence>
<keyword evidence="10" id="KW-1185">Reference proteome</keyword>
<dbReference type="SUPFAM" id="SSF56784">
    <property type="entry name" value="HAD-like"/>
    <property type="match status" value="1"/>
</dbReference>
<dbReference type="NCBIfam" id="TIGR01484">
    <property type="entry name" value="HAD-SF-IIB"/>
    <property type="match status" value="1"/>
</dbReference>
<evidence type="ECO:0000256" key="2">
    <source>
        <dbReference type="ARBA" id="ARBA00006330"/>
    </source>
</evidence>
<dbReference type="EC" id="2.4.1.15" evidence="8"/>
<comment type="similarity">
    <text evidence="2">In the C-terminal section; belongs to the trehalose phosphatase family.</text>
</comment>
<dbReference type="Pfam" id="PF02358">
    <property type="entry name" value="Trehalose_PPase"/>
    <property type="match status" value="1"/>
</dbReference>
<protein>
    <recommendedName>
        <fullName evidence="8">Alpha,alpha-trehalose-phosphate synthase</fullName>
        <ecNumber evidence="8">2.4.1.15</ecNumber>
    </recommendedName>
</protein>
<dbReference type="AlphaFoldDB" id="A0A2M9CWM8"/>
<dbReference type="Pfam" id="PF00982">
    <property type="entry name" value="Glyco_transf_20"/>
    <property type="match status" value="1"/>
</dbReference>
<sequence>MLFSRRKNKQKNIPYITSSLPSFDEGGLLTERRIIIVSNRLPVKVVINKSGQFQLQPSEGGLATGLSSVYKRNDNLWIGWPGAFLDENQRSQVQPLLEAEKLLPVYLTEEEIAAYYEGFSNETLWPLYHYFPSYTLYKKDDWEMYCAVNRKFAEHVLRVAREEDIIWVHDYQLCLVPELIREQLPNVTIGFFQHIPFPDFEIFRLLPWRKEILKGLLGADLIGFHTLDDTKHFIASCSRLLNLEVMMNRIVVEGREVMVDTFPMGIDFEKFQQWARKERTLQNERRLRSLVGPLKIMISVDRLDYSKGILNRLEAFEQLLDRYPHMRGKISFIQLVVPSRDQVPQYRWLKDEIDKKVSSINSRFSSFGWTPIYYFYRSFQMDMLSALYKTADIAMITPMRDGMNLVSKEYVASKTDQKGVLILSEMAGASKELLHAIIVNPNDIEAMVDALLQAIEMPEEEQVYRIRAMQEIIAKYNVYHWVNLFIETLEEVKQQQDKLTTKMLNRQVTELMIKHYAQARKRILLLDYDGTLVPYFSDINQAIPDRELKRLLMALARDTRNRVVVISGRTHETLSKWLGDLPVDLIAEHGVWRKDYGQDWQKFTDLSTAWKPSIRHILEMYMHRTPGSFIEEKSYSLAWHYRNVSAELGEERARELIDNLKFFSSHHGLQVLSGNKVIEIKNAEVNKGKAGRALLKEQRYDFILAIGDDATDEDTFRAMPSRAYTIRVGSTLSSAQYYLRSYQEVRALLSNFAEANVEELIKK</sequence>
<evidence type="ECO:0000256" key="1">
    <source>
        <dbReference type="ARBA" id="ARBA00005199"/>
    </source>
</evidence>
<dbReference type="NCBIfam" id="TIGR00685">
    <property type="entry name" value="T6PP"/>
    <property type="match status" value="1"/>
</dbReference>
<comment type="similarity">
    <text evidence="3">Belongs to the glycosyltransferase 20 family.</text>
</comment>
<dbReference type="InterPro" id="IPR036412">
    <property type="entry name" value="HAD-like_sf"/>
</dbReference>
<dbReference type="NCBIfam" id="TIGR02400">
    <property type="entry name" value="trehalose_OtsA"/>
    <property type="match status" value="1"/>
</dbReference>
<accession>A0A2M9CWM8</accession>
<keyword evidence="5" id="KW-0328">Glycosyltransferase</keyword>
<reference evidence="9 10" key="1">
    <citation type="submission" date="2017-11" db="EMBL/GenBank/DDBJ databases">
        <title>Genomic Encyclopedia of Archaeal and Bacterial Type Strains, Phase II (KMG-II): From Individual Species to Whole Genera.</title>
        <authorList>
            <person name="Goeker M."/>
        </authorList>
    </citation>
    <scope>NUCLEOTIDE SEQUENCE [LARGE SCALE GENOMIC DNA]</scope>
    <source>
        <strain evidence="9 10">DSM 27268</strain>
    </source>
</reference>
<dbReference type="InterPro" id="IPR001830">
    <property type="entry name" value="Glyco_trans_20"/>
</dbReference>
<dbReference type="InterPro" id="IPR023214">
    <property type="entry name" value="HAD_sf"/>
</dbReference>
<dbReference type="RefSeq" id="WP_100315434.1">
    <property type="nucleotide sequence ID" value="NZ_PGFG01000001.1"/>
</dbReference>
<comment type="subunit">
    <text evidence="4">Homotetramer.</text>
</comment>
<evidence type="ECO:0000256" key="4">
    <source>
        <dbReference type="ARBA" id="ARBA00011881"/>
    </source>
</evidence>
<dbReference type="PANTHER" id="PTHR10788:SF106">
    <property type="entry name" value="BCDNA.GH08860"/>
    <property type="match status" value="1"/>
</dbReference>
<evidence type="ECO:0000256" key="8">
    <source>
        <dbReference type="NCBIfam" id="TIGR02400"/>
    </source>
</evidence>
<dbReference type="InterPro" id="IPR012766">
    <property type="entry name" value="Trehalose_OtsA"/>
</dbReference>
<dbReference type="SUPFAM" id="SSF53756">
    <property type="entry name" value="UDP-Glycosyltransferase/glycogen phosphorylase"/>
    <property type="match status" value="1"/>
</dbReference>
<comment type="pathway">
    <text evidence="1">Glycan biosynthesis; trehalose biosynthesis.</text>
</comment>
<dbReference type="Gene3D" id="3.40.50.2000">
    <property type="entry name" value="Glycogen Phosphorylase B"/>
    <property type="match status" value="2"/>
</dbReference>